<reference evidence="2" key="2">
    <citation type="submission" date="2015-01" db="EMBL/GenBank/DDBJ databases">
        <title>Evolutionary Origins and Diversification of the Mycorrhizal Mutualists.</title>
        <authorList>
            <consortium name="DOE Joint Genome Institute"/>
            <consortium name="Mycorrhizal Genomics Consortium"/>
            <person name="Kohler A."/>
            <person name="Kuo A."/>
            <person name="Nagy L.G."/>
            <person name="Floudas D."/>
            <person name="Copeland A."/>
            <person name="Barry K.W."/>
            <person name="Cichocki N."/>
            <person name="Veneault-Fourrey C."/>
            <person name="LaButti K."/>
            <person name="Lindquist E.A."/>
            <person name="Lipzen A."/>
            <person name="Lundell T."/>
            <person name="Morin E."/>
            <person name="Murat C."/>
            <person name="Riley R."/>
            <person name="Ohm R."/>
            <person name="Sun H."/>
            <person name="Tunlid A."/>
            <person name="Henrissat B."/>
            <person name="Grigoriev I.V."/>
            <person name="Hibbett D.S."/>
            <person name="Martin F."/>
        </authorList>
    </citation>
    <scope>NUCLEOTIDE SEQUENCE [LARGE SCALE GENOMIC DNA]</scope>
    <source>
        <strain evidence="2">F 1598</strain>
    </source>
</reference>
<dbReference type="InParanoid" id="A0A0C3C9Y5"/>
<dbReference type="AlphaFoldDB" id="A0A0C3C9Y5"/>
<evidence type="ECO:0000313" key="2">
    <source>
        <dbReference type="Proteomes" id="UP000054166"/>
    </source>
</evidence>
<sequence length="143" mass="16492">MIFARSCPFFPLTTPNTSPPYQKLYSRTENFSDHKQRRTLLFRPVNHIWDTYDCVLHLNAGSQVHYPSSLKSDSLSNLLYSIFQERPALPQTRNSALQCHFSGMHPMSMPDTAFSMMYKGTSINCMCTYIVSKYKVRGKLPNL</sequence>
<gene>
    <name evidence="1" type="ORF">PILCRDRAFT_307537</name>
</gene>
<name>A0A0C3C9Y5_PILCF</name>
<reference evidence="1 2" key="1">
    <citation type="submission" date="2014-04" db="EMBL/GenBank/DDBJ databases">
        <authorList>
            <consortium name="DOE Joint Genome Institute"/>
            <person name="Kuo A."/>
            <person name="Tarkka M."/>
            <person name="Buscot F."/>
            <person name="Kohler A."/>
            <person name="Nagy L.G."/>
            <person name="Floudas D."/>
            <person name="Copeland A."/>
            <person name="Barry K.W."/>
            <person name="Cichocki N."/>
            <person name="Veneault-Fourrey C."/>
            <person name="LaButti K."/>
            <person name="Lindquist E.A."/>
            <person name="Lipzen A."/>
            <person name="Lundell T."/>
            <person name="Morin E."/>
            <person name="Murat C."/>
            <person name="Sun H."/>
            <person name="Tunlid A."/>
            <person name="Henrissat B."/>
            <person name="Grigoriev I.V."/>
            <person name="Hibbett D.S."/>
            <person name="Martin F."/>
            <person name="Nordberg H.P."/>
            <person name="Cantor M.N."/>
            <person name="Hua S.X."/>
        </authorList>
    </citation>
    <scope>NUCLEOTIDE SEQUENCE [LARGE SCALE GENOMIC DNA]</scope>
    <source>
        <strain evidence="1 2">F 1598</strain>
    </source>
</reference>
<organism evidence="1 2">
    <name type="scientific">Piloderma croceum (strain F 1598)</name>
    <dbReference type="NCBI Taxonomy" id="765440"/>
    <lineage>
        <taxon>Eukaryota</taxon>
        <taxon>Fungi</taxon>
        <taxon>Dikarya</taxon>
        <taxon>Basidiomycota</taxon>
        <taxon>Agaricomycotina</taxon>
        <taxon>Agaricomycetes</taxon>
        <taxon>Agaricomycetidae</taxon>
        <taxon>Atheliales</taxon>
        <taxon>Atheliaceae</taxon>
        <taxon>Piloderma</taxon>
    </lineage>
</organism>
<protein>
    <submittedName>
        <fullName evidence="1">Uncharacterized protein</fullName>
    </submittedName>
</protein>
<proteinExistence type="predicted"/>
<dbReference type="Proteomes" id="UP000054166">
    <property type="component" value="Unassembled WGS sequence"/>
</dbReference>
<keyword evidence="2" id="KW-1185">Reference proteome</keyword>
<evidence type="ECO:0000313" key="1">
    <source>
        <dbReference type="EMBL" id="KIM86532.1"/>
    </source>
</evidence>
<dbReference type="EMBL" id="KN832981">
    <property type="protein sequence ID" value="KIM86532.1"/>
    <property type="molecule type" value="Genomic_DNA"/>
</dbReference>
<dbReference type="HOGENOM" id="CLU_1806926_0_0_1"/>
<accession>A0A0C3C9Y5</accession>